<sequence length="186" mass="20991">MGFQDDRRQLYVSKIRILNLHTGRIYFDLIESLKFESLTCLKLRGHHITILPFLQPNLKTLHFHSSFTLTRHELKQIAISCPNLCDLHILPLRTSNRSTPVVKPIPDPIDPETFSAFFKSCMNLNSLTLGKELPSSMVLAAFIGIQPSVAAKLDELVLWNIEPGALPQESCKFLESCTSLLSSIFV</sequence>
<accession>A0A9P8GCV6</accession>
<reference evidence="1" key="2">
    <citation type="submission" date="2021-08" db="EMBL/GenBank/DDBJ databases">
        <authorList>
            <person name="Gostincar C."/>
            <person name="Sun X."/>
            <person name="Song Z."/>
            <person name="Gunde-Cimerman N."/>
        </authorList>
    </citation>
    <scope>NUCLEOTIDE SEQUENCE</scope>
    <source>
        <strain evidence="1">EXF-8016</strain>
    </source>
</reference>
<reference evidence="1" key="1">
    <citation type="journal article" date="2021" name="J Fungi (Basel)">
        <title>Virulence traits and population genomics of the black yeast Aureobasidium melanogenum.</title>
        <authorList>
            <person name="Cernosa A."/>
            <person name="Sun X."/>
            <person name="Gostincar C."/>
            <person name="Fang C."/>
            <person name="Gunde-Cimerman N."/>
            <person name="Song Z."/>
        </authorList>
    </citation>
    <scope>NUCLEOTIDE SEQUENCE</scope>
    <source>
        <strain evidence="1">EXF-8016</strain>
    </source>
</reference>
<name>A0A9P8GCV6_AURME</name>
<dbReference type="SUPFAM" id="SSF52047">
    <property type="entry name" value="RNI-like"/>
    <property type="match status" value="1"/>
</dbReference>
<evidence type="ECO:0000313" key="2">
    <source>
        <dbReference type="Proteomes" id="UP000767238"/>
    </source>
</evidence>
<dbReference type="Proteomes" id="UP000767238">
    <property type="component" value="Unassembled WGS sequence"/>
</dbReference>
<dbReference type="EMBL" id="JAHFYH010000060">
    <property type="protein sequence ID" value="KAH0216854.1"/>
    <property type="molecule type" value="Genomic_DNA"/>
</dbReference>
<dbReference type="InterPro" id="IPR032675">
    <property type="entry name" value="LRR_dom_sf"/>
</dbReference>
<feature type="non-terminal residue" evidence="1">
    <location>
        <position position="186"/>
    </location>
</feature>
<protein>
    <submittedName>
        <fullName evidence="1">Uncharacterized protein</fullName>
    </submittedName>
</protein>
<organism evidence="1 2">
    <name type="scientific">Aureobasidium melanogenum</name>
    <name type="common">Aureobasidium pullulans var. melanogenum</name>
    <dbReference type="NCBI Taxonomy" id="46634"/>
    <lineage>
        <taxon>Eukaryota</taxon>
        <taxon>Fungi</taxon>
        <taxon>Dikarya</taxon>
        <taxon>Ascomycota</taxon>
        <taxon>Pezizomycotina</taxon>
        <taxon>Dothideomycetes</taxon>
        <taxon>Dothideomycetidae</taxon>
        <taxon>Dothideales</taxon>
        <taxon>Saccotheciaceae</taxon>
        <taxon>Aureobasidium</taxon>
    </lineage>
</organism>
<comment type="caution">
    <text evidence="1">The sequence shown here is derived from an EMBL/GenBank/DDBJ whole genome shotgun (WGS) entry which is preliminary data.</text>
</comment>
<proteinExistence type="predicted"/>
<gene>
    <name evidence="1" type="ORF">KCV03_g7350</name>
</gene>
<dbReference type="AlphaFoldDB" id="A0A9P8GCV6"/>
<dbReference type="OrthoDB" id="3918311at2759"/>
<evidence type="ECO:0000313" key="1">
    <source>
        <dbReference type="EMBL" id="KAH0216854.1"/>
    </source>
</evidence>
<dbReference type="Gene3D" id="3.80.10.10">
    <property type="entry name" value="Ribonuclease Inhibitor"/>
    <property type="match status" value="1"/>
</dbReference>